<gene>
    <name evidence="4" type="ORF">A6X21_17405</name>
</gene>
<proteinExistence type="predicted"/>
<organism evidence="4 5">
    <name type="scientific">Planctopirus hydrillae</name>
    <dbReference type="NCBI Taxonomy" id="1841610"/>
    <lineage>
        <taxon>Bacteria</taxon>
        <taxon>Pseudomonadati</taxon>
        <taxon>Planctomycetota</taxon>
        <taxon>Planctomycetia</taxon>
        <taxon>Planctomycetales</taxon>
        <taxon>Planctomycetaceae</taxon>
        <taxon>Planctopirus</taxon>
    </lineage>
</organism>
<dbReference type="CDD" id="cd00830">
    <property type="entry name" value="KAS_III"/>
    <property type="match status" value="1"/>
</dbReference>
<evidence type="ECO:0000256" key="2">
    <source>
        <dbReference type="ARBA" id="ARBA00023315"/>
    </source>
</evidence>
<protein>
    <submittedName>
        <fullName evidence="4">3-oxoacyl-ACP synthase III</fullName>
    </submittedName>
</protein>
<dbReference type="NCBIfam" id="NF006720">
    <property type="entry name" value="PRK09258.1"/>
    <property type="match status" value="1"/>
</dbReference>
<dbReference type="SUPFAM" id="SSF53901">
    <property type="entry name" value="Thiolase-like"/>
    <property type="match status" value="2"/>
</dbReference>
<dbReference type="InterPro" id="IPR016039">
    <property type="entry name" value="Thiolase-like"/>
</dbReference>
<dbReference type="Gene3D" id="3.40.47.10">
    <property type="match status" value="2"/>
</dbReference>
<accession>A0A1C3EMJ9</accession>
<dbReference type="RefSeq" id="WP_068846658.1">
    <property type="nucleotide sequence ID" value="NZ_LYDR01000040.1"/>
</dbReference>
<dbReference type="PANTHER" id="PTHR34069">
    <property type="entry name" value="3-OXOACYL-[ACYL-CARRIER-PROTEIN] SYNTHASE 3"/>
    <property type="match status" value="1"/>
</dbReference>
<evidence type="ECO:0000313" key="5">
    <source>
        <dbReference type="Proteomes" id="UP000094828"/>
    </source>
</evidence>
<evidence type="ECO:0000259" key="3">
    <source>
        <dbReference type="Pfam" id="PF08541"/>
    </source>
</evidence>
<comment type="caution">
    <text evidence="4">The sequence shown here is derived from an EMBL/GenBank/DDBJ whole genome shotgun (WGS) entry which is preliminary data.</text>
</comment>
<dbReference type="InterPro" id="IPR013747">
    <property type="entry name" value="ACP_syn_III_C"/>
</dbReference>
<dbReference type="GO" id="GO:0044550">
    <property type="term" value="P:secondary metabolite biosynthetic process"/>
    <property type="evidence" value="ECO:0007669"/>
    <property type="project" value="TreeGrafter"/>
</dbReference>
<dbReference type="GO" id="GO:0016746">
    <property type="term" value="F:acyltransferase activity"/>
    <property type="evidence" value="ECO:0007669"/>
    <property type="project" value="UniProtKB-KW"/>
</dbReference>
<dbReference type="PANTHER" id="PTHR34069:SF3">
    <property type="entry name" value="ACYL-COA:ACYL-COA ALKYLTRANSFERASE"/>
    <property type="match status" value="1"/>
</dbReference>
<dbReference type="Proteomes" id="UP000094828">
    <property type="component" value="Unassembled WGS sequence"/>
</dbReference>
<dbReference type="AlphaFoldDB" id="A0A1C3EMJ9"/>
<evidence type="ECO:0000256" key="1">
    <source>
        <dbReference type="ARBA" id="ARBA00022679"/>
    </source>
</evidence>
<dbReference type="Pfam" id="PF08541">
    <property type="entry name" value="ACP_syn_III_C"/>
    <property type="match status" value="1"/>
</dbReference>
<keyword evidence="2" id="KW-0012">Acyltransferase</keyword>
<name>A0A1C3EMJ9_9PLAN</name>
<reference evidence="4 5" key="1">
    <citation type="submission" date="2016-05" db="EMBL/GenBank/DDBJ databases">
        <title>Genomic and physiological characterization of Planctopirus sp. isolated from fresh water lake.</title>
        <authorList>
            <person name="Subhash Y."/>
            <person name="Ramana C."/>
        </authorList>
    </citation>
    <scope>NUCLEOTIDE SEQUENCE [LARGE SCALE GENOMIC DNA]</scope>
    <source>
        <strain evidence="4 5">JC280</strain>
    </source>
</reference>
<dbReference type="OrthoDB" id="9788274at2"/>
<evidence type="ECO:0000313" key="4">
    <source>
        <dbReference type="EMBL" id="ODA34451.1"/>
    </source>
</evidence>
<keyword evidence="5" id="KW-1185">Reference proteome</keyword>
<feature type="domain" description="Beta-ketoacyl-[acyl-carrier-protein] synthase III C-terminal" evidence="3">
    <location>
        <begin position="298"/>
        <end position="387"/>
    </location>
</feature>
<dbReference type="EMBL" id="LYDR01000040">
    <property type="protein sequence ID" value="ODA34451.1"/>
    <property type="molecule type" value="Genomic_DNA"/>
</dbReference>
<keyword evidence="1" id="KW-0808">Transferase</keyword>
<sequence length="387" mass="42141">MRYSKVYIETIGYELAPEVVSSVELEERLAPVYEKLKVSPGQLEAWTGISERRWWPEGYKLTSGATAAARRALEQSNVSTRDLGVLIYAGVCREQFEPATACGVAANLRLSDDVAVYDLSNACLGVLNGIIDIANRIELGQIRAGMVVSCESAREIIEFTIQRLLEDPTMENLTHSLATLTGGSGAVAVILTDGSFSRTRGHKLLGGSLLAAPEHHELCRWGFESLLPAAVDKVEQVLPSAVTQTRLGSLMPQLVQQKVSGILPAKLSHAFHQFMQTDSISVMKYGVELGVKTWASMLARFGLKPQEIDKVICHQVGKGHREQVLKSLGIPLEKDFPTFPFLGNMGTVSLPMTASLAEERGFLKKGDRVAFLGIGSGLNCLMLAVDW</sequence>
<dbReference type="STRING" id="1841610.A6X21_17405"/>